<proteinExistence type="predicted"/>
<evidence type="ECO:0000313" key="2">
    <source>
        <dbReference type="Proteomes" id="UP000233399"/>
    </source>
</evidence>
<name>A0A2N1ILX7_9PSED</name>
<gene>
    <name evidence="1" type="ORF">CXB65_22455</name>
</gene>
<dbReference type="EMBL" id="PJCG01000061">
    <property type="protein sequence ID" value="PKI19259.1"/>
    <property type="molecule type" value="Genomic_DNA"/>
</dbReference>
<sequence length="70" mass="7239">MGANEASAADTQVMLHGMYVNSSGAILSTHETGEGLGKYPPLADSKLSPADSKVVDSHLSLLEGLRLEGI</sequence>
<dbReference type="AlphaFoldDB" id="A0A2N1ILX7"/>
<accession>A0A2N1ILX7</accession>
<reference evidence="1 2" key="1">
    <citation type="submission" date="2017-12" db="EMBL/GenBank/DDBJ databases">
        <title>Isolation and characterization of an aerobic denitrifying Pseudomonas monteilii CY06 from aquaculture ponds.</title>
        <authorList>
            <person name="Ma Q."/>
            <person name="Cai Y."/>
            <person name="He Z."/>
        </authorList>
    </citation>
    <scope>NUCLEOTIDE SEQUENCE [LARGE SCALE GENOMIC DNA]</scope>
    <source>
        <strain evidence="1 2">CY06</strain>
    </source>
</reference>
<organism evidence="1 2">
    <name type="scientific">Pseudomonas monteilii</name>
    <dbReference type="NCBI Taxonomy" id="76759"/>
    <lineage>
        <taxon>Bacteria</taxon>
        <taxon>Pseudomonadati</taxon>
        <taxon>Pseudomonadota</taxon>
        <taxon>Gammaproteobacteria</taxon>
        <taxon>Pseudomonadales</taxon>
        <taxon>Pseudomonadaceae</taxon>
        <taxon>Pseudomonas</taxon>
    </lineage>
</organism>
<dbReference type="Proteomes" id="UP000233399">
    <property type="component" value="Unassembled WGS sequence"/>
</dbReference>
<comment type="caution">
    <text evidence="1">The sequence shown here is derived from an EMBL/GenBank/DDBJ whole genome shotgun (WGS) entry which is preliminary data.</text>
</comment>
<evidence type="ECO:0000313" key="1">
    <source>
        <dbReference type="EMBL" id="PKI19259.1"/>
    </source>
</evidence>
<protein>
    <submittedName>
        <fullName evidence="1">Uncharacterized protein</fullName>
    </submittedName>
</protein>